<protein>
    <submittedName>
        <fullName evidence="6">Uncharacterized protein</fullName>
    </submittedName>
</protein>
<dbReference type="EMBL" id="JADGJH010000116">
    <property type="protein sequence ID" value="KAJ3137217.1"/>
    <property type="molecule type" value="Genomic_DNA"/>
</dbReference>
<keyword evidence="3" id="KW-0479">Metal-binding</keyword>
<evidence type="ECO:0000313" key="7">
    <source>
        <dbReference type="Proteomes" id="UP001211907"/>
    </source>
</evidence>
<accession>A0AAD5T8K7</accession>
<dbReference type="SUPFAM" id="SSF53187">
    <property type="entry name" value="Zn-dependent exopeptidases"/>
    <property type="match status" value="1"/>
</dbReference>
<dbReference type="Proteomes" id="UP001211907">
    <property type="component" value="Unassembled WGS sequence"/>
</dbReference>
<comment type="similarity">
    <text evidence="1">Belongs to the peptidase M20A family.</text>
</comment>
<dbReference type="InterPro" id="IPR047177">
    <property type="entry name" value="Pept_M20A"/>
</dbReference>
<organism evidence="6 7">
    <name type="scientific">Physocladia obscura</name>
    <dbReference type="NCBI Taxonomy" id="109957"/>
    <lineage>
        <taxon>Eukaryota</taxon>
        <taxon>Fungi</taxon>
        <taxon>Fungi incertae sedis</taxon>
        <taxon>Chytridiomycota</taxon>
        <taxon>Chytridiomycota incertae sedis</taxon>
        <taxon>Chytridiomycetes</taxon>
        <taxon>Chytridiales</taxon>
        <taxon>Chytriomycetaceae</taxon>
        <taxon>Physocladia</taxon>
    </lineage>
</organism>
<sequence length="356" mass="38820">MTDLLPTEPDVSVHLSFLRFHAFLEIAFPLVHKHLARPGINKYSLLYSWKGANFDAAPLTLIVQAHIDVVPETANQWTHDPYFGYIDAENGFLWGRGSSDTKPTVIGTLEAVEALLSATNGKYRPTSDIYLAFEYLEQNLVLAGKVGVIVDEGTSFGSIEDVRMATVATGEKGWSLICPSETHTGIGYTALAIAALKSNAYPINLSDNNPVLGTTRCYVQHSKNADPLIKWAIENLNNGGRKVLATKLTERDAGTASLLTTTQSTDIIFGGLKVNALPEKVTAIINHRITVDSSLTETQEHIKGVLISVAKQYKPNLTINQFDSPNEVAFEPSNGQKSSGWDVLEGTIHHLFDGDD</sequence>
<keyword evidence="7" id="KW-1185">Reference proteome</keyword>
<evidence type="ECO:0000256" key="5">
    <source>
        <dbReference type="ARBA" id="ARBA00022833"/>
    </source>
</evidence>
<dbReference type="GO" id="GO:0000328">
    <property type="term" value="C:fungal-type vacuole lumen"/>
    <property type="evidence" value="ECO:0007669"/>
    <property type="project" value="TreeGrafter"/>
</dbReference>
<evidence type="ECO:0000256" key="3">
    <source>
        <dbReference type="ARBA" id="ARBA00022723"/>
    </source>
</evidence>
<keyword evidence="2" id="KW-0645">Protease</keyword>
<dbReference type="AlphaFoldDB" id="A0AAD5T8K7"/>
<evidence type="ECO:0000256" key="2">
    <source>
        <dbReference type="ARBA" id="ARBA00022670"/>
    </source>
</evidence>
<comment type="caution">
    <text evidence="6">The sequence shown here is derived from an EMBL/GenBank/DDBJ whole genome shotgun (WGS) entry which is preliminary data.</text>
</comment>
<dbReference type="InterPro" id="IPR002933">
    <property type="entry name" value="Peptidase_M20"/>
</dbReference>
<reference evidence="6" key="1">
    <citation type="submission" date="2020-05" db="EMBL/GenBank/DDBJ databases">
        <title>Phylogenomic resolution of chytrid fungi.</title>
        <authorList>
            <person name="Stajich J.E."/>
            <person name="Amses K."/>
            <person name="Simmons R."/>
            <person name="Seto K."/>
            <person name="Myers J."/>
            <person name="Bonds A."/>
            <person name="Quandt C.A."/>
            <person name="Barry K."/>
            <person name="Liu P."/>
            <person name="Grigoriev I."/>
            <person name="Longcore J.E."/>
            <person name="James T.Y."/>
        </authorList>
    </citation>
    <scope>NUCLEOTIDE SEQUENCE</scope>
    <source>
        <strain evidence="6">JEL0513</strain>
    </source>
</reference>
<evidence type="ECO:0000256" key="1">
    <source>
        <dbReference type="ARBA" id="ARBA00006247"/>
    </source>
</evidence>
<keyword evidence="4" id="KW-0378">Hydrolase</keyword>
<dbReference type="Gene3D" id="3.40.630.10">
    <property type="entry name" value="Zn peptidases"/>
    <property type="match status" value="1"/>
</dbReference>
<evidence type="ECO:0000256" key="4">
    <source>
        <dbReference type="ARBA" id="ARBA00022801"/>
    </source>
</evidence>
<dbReference type="GO" id="GO:0046872">
    <property type="term" value="F:metal ion binding"/>
    <property type="evidence" value="ECO:0007669"/>
    <property type="project" value="UniProtKB-KW"/>
</dbReference>
<dbReference type="GO" id="GO:0004180">
    <property type="term" value="F:carboxypeptidase activity"/>
    <property type="evidence" value="ECO:0007669"/>
    <property type="project" value="TreeGrafter"/>
</dbReference>
<proteinExistence type="inferred from homology"/>
<dbReference type="Pfam" id="PF01546">
    <property type="entry name" value="Peptidase_M20"/>
    <property type="match status" value="1"/>
</dbReference>
<evidence type="ECO:0000313" key="6">
    <source>
        <dbReference type="EMBL" id="KAJ3137217.1"/>
    </source>
</evidence>
<gene>
    <name evidence="6" type="ORF">HK100_000794</name>
</gene>
<keyword evidence="5" id="KW-0862">Zinc</keyword>
<dbReference type="PANTHER" id="PTHR45962:SF1">
    <property type="entry name" value="N-FATTY-ACYL-AMINO ACID SYNTHASE_HYDROLASE PM20D1"/>
    <property type="match status" value="1"/>
</dbReference>
<dbReference type="GO" id="GO:0051603">
    <property type="term" value="P:proteolysis involved in protein catabolic process"/>
    <property type="evidence" value="ECO:0007669"/>
    <property type="project" value="TreeGrafter"/>
</dbReference>
<name>A0AAD5T8K7_9FUNG</name>
<dbReference type="PANTHER" id="PTHR45962">
    <property type="entry name" value="N-FATTY-ACYL-AMINO ACID SYNTHASE/HYDROLASE PM20D1"/>
    <property type="match status" value="1"/>
</dbReference>